<evidence type="ECO:0000259" key="1">
    <source>
        <dbReference type="PROSITE" id="PS51186"/>
    </source>
</evidence>
<organism evidence="2 3">
    <name type="scientific">Oceanobacillus jeddahense</name>
    <dbReference type="NCBI Taxonomy" id="1462527"/>
    <lineage>
        <taxon>Bacteria</taxon>
        <taxon>Bacillati</taxon>
        <taxon>Bacillota</taxon>
        <taxon>Bacilli</taxon>
        <taxon>Bacillales</taxon>
        <taxon>Bacillaceae</taxon>
        <taxon>Oceanobacillus</taxon>
    </lineage>
</organism>
<keyword evidence="3" id="KW-1185">Reference proteome</keyword>
<accession>A0ABY5JYF3</accession>
<dbReference type="PANTHER" id="PTHR43617">
    <property type="entry name" value="L-AMINO ACID N-ACETYLTRANSFERASE"/>
    <property type="match status" value="1"/>
</dbReference>
<dbReference type="InterPro" id="IPR050276">
    <property type="entry name" value="MshD_Acetyltransferase"/>
</dbReference>
<dbReference type="InterPro" id="IPR000182">
    <property type="entry name" value="GNAT_dom"/>
</dbReference>
<dbReference type="CDD" id="cd04301">
    <property type="entry name" value="NAT_SF"/>
    <property type="match status" value="1"/>
</dbReference>
<dbReference type="RefSeq" id="WP_256709156.1">
    <property type="nucleotide sequence ID" value="NZ_CP101914.1"/>
</dbReference>
<proteinExistence type="predicted"/>
<dbReference type="EMBL" id="CP101914">
    <property type="protein sequence ID" value="UUI04193.1"/>
    <property type="molecule type" value="Genomic_DNA"/>
</dbReference>
<evidence type="ECO:0000313" key="3">
    <source>
        <dbReference type="Proteomes" id="UP001059773"/>
    </source>
</evidence>
<protein>
    <submittedName>
        <fullName evidence="2">GNAT family N-acetyltransferase</fullName>
    </submittedName>
</protein>
<dbReference type="SUPFAM" id="SSF55729">
    <property type="entry name" value="Acyl-CoA N-acyltransferases (Nat)"/>
    <property type="match status" value="1"/>
</dbReference>
<sequence length="161" mass="18486">MGITVRKATEADFSAIQQVAQIAWEETYKNIIPVSVQEHFLEKAYSIEQLHRKLDMTAFFVGEIENKVVAFANLHQSKKENDLSAIYVHPEFQSKGLGNALLKKIMNELQRGDELVVYLEKGNHQAESFYAKYGFIFIEEFNEVILNHTFQTLKMSVVIEG</sequence>
<name>A0ABY5JYF3_9BACI</name>
<dbReference type="InterPro" id="IPR016181">
    <property type="entry name" value="Acyl_CoA_acyltransferase"/>
</dbReference>
<dbReference type="Proteomes" id="UP001059773">
    <property type="component" value="Chromosome"/>
</dbReference>
<dbReference type="PROSITE" id="PS51186">
    <property type="entry name" value="GNAT"/>
    <property type="match status" value="1"/>
</dbReference>
<reference evidence="2" key="1">
    <citation type="submission" date="2022-07" db="EMBL/GenBank/DDBJ databases">
        <title>FELIX.</title>
        <authorList>
            <person name="Wan K.H."/>
            <person name="Park S."/>
            <person name="Lawrence Q."/>
            <person name="Eichenberger J.P."/>
            <person name="Booth B.W."/>
            <person name="Piaggio A.J."/>
            <person name="Chandler J.C."/>
            <person name="Franklin A.B."/>
            <person name="Celniker S.E."/>
        </authorList>
    </citation>
    <scope>NUCLEOTIDE SEQUENCE</scope>
    <source>
        <strain evidence="2">QA-1986 374</strain>
    </source>
</reference>
<dbReference type="Gene3D" id="3.40.630.30">
    <property type="match status" value="1"/>
</dbReference>
<dbReference type="Pfam" id="PF13508">
    <property type="entry name" value="Acetyltransf_7"/>
    <property type="match status" value="1"/>
</dbReference>
<feature type="domain" description="N-acetyltransferase" evidence="1">
    <location>
        <begin position="3"/>
        <end position="160"/>
    </location>
</feature>
<evidence type="ECO:0000313" key="2">
    <source>
        <dbReference type="EMBL" id="UUI04193.1"/>
    </source>
</evidence>
<gene>
    <name evidence="2" type="ORF">NP439_05830</name>
</gene>
<dbReference type="PANTHER" id="PTHR43617:SF22">
    <property type="entry name" value="L-AMINO ACID N-ACETYLTRANSFERASE AAAT"/>
    <property type="match status" value="1"/>
</dbReference>